<evidence type="ECO:0000256" key="1">
    <source>
        <dbReference type="SAM" id="MobiDB-lite"/>
    </source>
</evidence>
<name>A0ABX0GNG3_9ACTN</name>
<evidence type="ECO:0000313" key="3">
    <source>
        <dbReference type="EMBL" id="NHC12247.1"/>
    </source>
</evidence>
<dbReference type="Proteomes" id="UP000800981">
    <property type="component" value="Unassembled WGS sequence"/>
</dbReference>
<gene>
    <name evidence="3" type="ORF">G9H71_00435</name>
</gene>
<accession>A0ABX0GNG3</accession>
<feature type="transmembrane region" description="Helical" evidence="2">
    <location>
        <begin position="89"/>
        <end position="110"/>
    </location>
</feature>
<dbReference type="EMBL" id="JAANNP010000001">
    <property type="protein sequence ID" value="NHC12247.1"/>
    <property type="molecule type" value="Genomic_DNA"/>
</dbReference>
<evidence type="ECO:0000313" key="4">
    <source>
        <dbReference type="Proteomes" id="UP000800981"/>
    </source>
</evidence>
<keyword evidence="2" id="KW-0472">Membrane</keyword>
<feature type="transmembrane region" description="Helical" evidence="2">
    <location>
        <begin position="65"/>
        <end position="83"/>
    </location>
</feature>
<comment type="caution">
    <text evidence="3">The sequence shown here is derived from an EMBL/GenBank/DDBJ whole genome shotgun (WGS) entry which is preliminary data.</text>
</comment>
<feature type="compositionally biased region" description="Basic residues" evidence="1">
    <location>
        <begin position="31"/>
        <end position="52"/>
    </location>
</feature>
<feature type="region of interest" description="Disordered" evidence="1">
    <location>
        <begin position="24"/>
        <end position="61"/>
    </location>
</feature>
<keyword evidence="2" id="KW-1133">Transmembrane helix</keyword>
<protein>
    <submittedName>
        <fullName evidence="3">Uncharacterized protein</fullName>
    </submittedName>
</protein>
<keyword evidence="4" id="KW-1185">Reference proteome</keyword>
<sequence>MAAKGERARRRALLEAERARATRERELREARSRKRRTALTRARAKLPRRTRVGRPTGPRARRRRVQTLSLIALLVLAQGAVWLSTSDWLLRAGALLLAVVAAPVLATLLFDRRH</sequence>
<keyword evidence="2" id="KW-0812">Transmembrane</keyword>
<dbReference type="RefSeq" id="WP_166276305.1">
    <property type="nucleotide sequence ID" value="NZ_JAANNP010000001.1"/>
</dbReference>
<evidence type="ECO:0000256" key="2">
    <source>
        <dbReference type="SAM" id="Phobius"/>
    </source>
</evidence>
<proteinExistence type="predicted"/>
<organism evidence="3 4">
    <name type="scientific">Motilibacter deserti</name>
    <dbReference type="NCBI Taxonomy" id="2714956"/>
    <lineage>
        <taxon>Bacteria</taxon>
        <taxon>Bacillati</taxon>
        <taxon>Actinomycetota</taxon>
        <taxon>Actinomycetes</taxon>
        <taxon>Motilibacterales</taxon>
        <taxon>Motilibacteraceae</taxon>
        <taxon>Motilibacter</taxon>
    </lineage>
</organism>
<reference evidence="3 4" key="1">
    <citation type="submission" date="2020-03" db="EMBL/GenBank/DDBJ databases">
        <title>Two novel Motilibacter sp.</title>
        <authorList>
            <person name="Liu S."/>
        </authorList>
    </citation>
    <scope>NUCLEOTIDE SEQUENCE [LARGE SCALE GENOMIC DNA]</scope>
    <source>
        <strain evidence="3 4">E257</strain>
    </source>
</reference>